<feature type="transmembrane region" description="Helical" evidence="1">
    <location>
        <begin position="233"/>
        <end position="260"/>
    </location>
</feature>
<dbReference type="EMBL" id="UHJJ01000017">
    <property type="protein sequence ID" value="SUQ15840.1"/>
    <property type="molecule type" value="Genomic_DNA"/>
</dbReference>
<dbReference type="OrthoDB" id="9816138at2"/>
<dbReference type="RefSeq" id="WP_109714019.1">
    <property type="nucleotide sequence ID" value="NZ_QGDS01000017.1"/>
</dbReference>
<keyword evidence="3" id="KW-1185">Reference proteome</keyword>
<feature type="transmembrane region" description="Helical" evidence="1">
    <location>
        <begin position="189"/>
        <end position="213"/>
    </location>
</feature>
<keyword evidence="1" id="KW-1133">Transmembrane helix</keyword>
<gene>
    <name evidence="2" type="ORF">SAMN05216529_11716</name>
</gene>
<evidence type="ECO:0008006" key="4">
    <source>
        <dbReference type="Google" id="ProtNLM"/>
    </source>
</evidence>
<evidence type="ECO:0000256" key="1">
    <source>
        <dbReference type="SAM" id="Phobius"/>
    </source>
</evidence>
<dbReference type="Proteomes" id="UP000254051">
    <property type="component" value="Unassembled WGS sequence"/>
</dbReference>
<accession>A0A316ACZ7</accession>
<feature type="transmembrane region" description="Helical" evidence="1">
    <location>
        <begin position="12"/>
        <end position="35"/>
    </location>
</feature>
<keyword evidence="1" id="KW-0812">Transmembrane</keyword>
<dbReference type="AlphaFoldDB" id="A0A316ACZ7"/>
<evidence type="ECO:0000313" key="2">
    <source>
        <dbReference type="EMBL" id="SUQ15840.1"/>
    </source>
</evidence>
<organism evidence="2 3">
    <name type="scientific">Faecalicatena contorta</name>
    <dbReference type="NCBI Taxonomy" id="39482"/>
    <lineage>
        <taxon>Bacteria</taxon>
        <taxon>Bacillati</taxon>
        <taxon>Bacillota</taxon>
        <taxon>Clostridia</taxon>
        <taxon>Lachnospirales</taxon>
        <taxon>Lachnospiraceae</taxon>
        <taxon>Faecalicatena</taxon>
    </lineage>
</organism>
<keyword evidence="1" id="KW-0472">Membrane</keyword>
<evidence type="ECO:0000313" key="3">
    <source>
        <dbReference type="Proteomes" id="UP000254051"/>
    </source>
</evidence>
<feature type="transmembrane region" description="Helical" evidence="1">
    <location>
        <begin position="55"/>
        <end position="76"/>
    </location>
</feature>
<protein>
    <recommendedName>
        <fullName evidence="4">ABC-2 family transporter protein</fullName>
    </recommendedName>
</protein>
<proteinExistence type="predicted"/>
<name>A0A316ACZ7_9FIRM</name>
<sequence>MLGKLIKYDLKYGVKIFGILHGILLTASILGRFLFVNKIDFYADPEIIFSSVSPFIALYVLLFTSISLGVTAMLSVRFYRNLFTDEGYLSWTLPATPVQQLWAKIASGTIWYVLNILITALSLFILVTGSNVTEAYAKISPEMTDILGVPLSRYSLIVLAFSLAGSLSSVIMIYVCISIGQLFPGHRILGAILAYFILMVIIQVVVLGLMIIFNLFPGPYAATVVIEAEASHYMFAIFKLSGGITIVLTIVEYFIIHYILNKKLNLI</sequence>
<reference evidence="3" key="1">
    <citation type="submission" date="2017-07" db="EMBL/GenBank/DDBJ databases">
        <authorList>
            <person name="Varghese N."/>
            <person name="Submissions S."/>
        </authorList>
    </citation>
    <scope>NUCLEOTIDE SEQUENCE [LARGE SCALE GENOMIC DNA]</scope>
    <source>
        <strain evidence="3">NLAE-zl-C134</strain>
    </source>
</reference>
<feature type="transmembrane region" description="Helical" evidence="1">
    <location>
        <begin position="110"/>
        <end position="133"/>
    </location>
</feature>
<feature type="transmembrane region" description="Helical" evidence="1">
    <location>
        <begin position="153"/>
        <end position="177"/>
    </location>
</feature>